<dbReference type="EMBL" id="VUNS01000002">
    <property type="protein sequence ID" value="MST96098.1"/>
    <property type="molecule type" value="Genomic_DNA"/>
</dbReference>
<dbReference type="InterPro" id="IPR029064">
    <property type="entry name" value="Ribosomal_eL30-like_sf"/>
</dbReference>
<organism evidence="4 5">
    <name type="scientific">Victivallis lenta</name>
    <dbReference type="NCBI Taxonomy" id="2606640"/>
    <lineage>
        <taxon>Bacteria</taxon>
        <taxon>Pseudomonadati</taxon>
        <taxon>Lentisphaerota</taxon>
        <taxon>Lentisphaeria</taxon>
        <taxon>Victivallales</taxon>
        <taxon>Victivallaceae</taxon>
        <taxon>Victivallis</taxon>
    </lineage>
</organism>
<dbReference type="SUPFAM" id="SSF75217">
    <property type="entry name" value="alpha/beta knot"/>
    <property type="match status" value="1"/>
</dbReference>
<comment type="caution">
    <text evidence="4">The sequence shown here is derived from an EMBL/GenBank/DDBJ whole genome shotgun (WGS) entry which is preliminary data.</text>
</comment>
<keyword evidence="2 4" id="KW-0808">Transferase</keyword>
<name>A0A844G0I4_9BACT</name>
<dbReference type="AlphaFoldDB" id="A0A844G0I4"/>
<proteinExistence type="predicted"/>
<dbReference type="PANTHER" id="PTHR43191">
    <property type="entry name" value="RRNA METHYLTRANSFERASE 3"/>
    <property type="match status" value="1"/>
</dbReference>
<dbReference type="InterPro" id="IPR029026">
    <property type="entry name" value="tRNA_m1G_MTases_N"/>
</dbReference>
<keyword evidence="1 4" id="KW-0489">Methyltransferase</keyword>
<dbReference type="Pfam" id="PF00588">
    <property type="entry name" value="SpoU_methylase"/>
    <property type="match status" value="1"/>
</dbReference>
<evidence type="ECO:0000256" key="2">
    <source>
        <dbReference type="ARBA" id="ARBA00022679"/>
    </source>
</evidence>
<protein>
    <submittedName>
        <fullName evidence="4">RNA methyltransferase</fullName>
    </submittedName>
</protein>
<dbReference type="Proteomes" id="UP000435649">
    <property type="component" value="Unassembled WGS sequence"/>
</dbReference>
<keyword evidence="5" id="KW-1185">Reference proteome</keyword>
<evidence type="ECO:0000313" key="5">
    <source>
        <dbReference type="Proteomes" id="UP000435649"/>
    </source>
</evidence>
<dbReference type="Gene3D" id="3.30.1330.30">
    <property type="match status" value="1"/>
</dbReference>
<dbReference type="PANTHER" id="PTHR43191:SF2">
    <property type="entry name" value="RRNA METHYLTRANSFERASE 3, MITOCHONDRIAL"/>
    <property type="match status" value="1"/>
</dbReference>
<dbReference type="InterPro" id="IPR051259">
    <property type="entry name" value="rRNA_Methyltransferase"/>
</dbReference>
<accession>A0A844G0I4</accession>
<evidence type="ECO:0000256" key="1">
    <source>
        <dbReference type="ARBA" id="ARBA00022603"/>
    </source>
</evidence>
<reference evidence="4 5" key="1">
    <citation type="submission" date="2019-08" db="EMBL/GenBank/DDBJ databases">
        <title>In-depth cultivation of the pig gut microbiome towards novel bacterial diversity and tailored functional studies.</title>
        <authorList>
            <person name="Wylensek D."/>
            <person name="Hitch T.C.A."/>
            <person name="Clavel T."/>
        </authorList>
    </citation>
    <scope>NUCLEOTIDE SEQUENCE [LARGE SCALE GENOMIC DNA]</scope>
    <source>
        <strain evidence="4 5">BBE-744-WT-12</strain>
    </source>
</reference>
<evidence type="ECO:0000259" key="3">
    <source>
        <dbReference type="Pfam" id="PF00588"/>
    </source>
</evidence>
<dbReference type="GO" id="GO:0003723">
    <property type="term" value="F:RNA binding"/>
    <property type="evidence" value="ECO:0007669"/>
    <property type="project" value="InterPro"/>
</dbReference>
<dbReference type="GO" id="GO:0008173">
    <property type="term" value="F:RNA methyltransferase activity"/>
    <property type="evidence" value="ECO:0007669"/>
    <property type="project" value="InterPro"/>
</dbReference>
<dbReference type="GO" id="GO:0032259">
    <property type="term" value="P:methylation"/>
    <property type="evidence" value="ECO:0007669"/>
    <property type="project" value="UniProtKB-KW"/>
</dbReference>
<evidence type="ECO:0000313" key="4">
    <source>
        <dbReference type="EMBL" id="MST96098.1"/>
    </source>
</evidence>
<sequence>MELTRKQESLIRSLYTRHGRRKAGLCVCEGLRAAGELFMRAPELVRFTVATEAAAGELAIPGELHRVPEGKLRELAGTVNSQGILAVAAIPPEPDAAEAPADPFLLAIDRLGDPGNFGTICRTLRAAGLTELWYTKGSVDPYGDKAIRSALGAQFALKLRGFDDLEALRAAAQSYGYPSVWLTDPHGGESCFSAAKLYERSVIVIGGEANGVTPLAGAQRVMIPMPGNYESLNAAQAATIFLFEYVRRTMNTE</sequence>
<dbReference type="RefSeq" id="WP_106054787.1">
    <property type="nucleotide sequence ID" value="NZ_CALXOB010000031.1"/>
</dbReference>
<dbReference type="InterPro" id="IPR029028">
    <property type="entry name" value="Alpha/beta_knot_MTases"/>
</dbReference>
<dbReference type="GO" id="GO:0006396">
    <property type="term" value="P:RNA processing"/>
    <property type="evidence" value="ECO:0007669"/>
    <property type="project" value="InterPro"/>
</dbReference>
<dbReference type="CDD" id="cd18095">
    <property type="entry name" value="SpoU-like_rRNA-MTase"/>
    <property type="match status" value="1"/>
</dbReference>
<dbReference type="Gene3D" id="3.40.1280.10">
    <property type="match status" value="1"/>
</dbReference>
<feature type="domain" description="tRNA/rRNA methyltransferase SpoU type" evidence="3">
    <location>
        <begin position="104"/>
        <end position="243"/>
    </location>
</feature>
<dbReference type="SUPFAM" id="SSF55315">
    <property type="entry name" value="L30e-like"/>
    <property type="match status" value="1"/>
</dbReference>
<dbReference type="InterPro" id="IPR001537">
    <property type="entry name" value="SpoU_MeTrfase"/>
</dbReference>
<gene>
    <name evidence="4" type="ORF">FYJ85_03440</name>
</gene>